<dbReference type="Pfam" id="PF00620">
    <property type="entry name" value="RhoGAP"/>
    <property type="match status" value="1"/>
</dbReference>
<dbReference type="CDD" id="cd00132">
    <property type="entry name" value="CRIB"/>
    <property type="match status" value="1"/>
</dbReference>
<dbReference type="Gene3D" id="3.90.810.10">
    <property type="entry name" value="CRIB domain"/>
    <property type="match status" value="1"/>
</dbReference>
<dbReference type="InterPro" id="IPR036936">
    <property type="entry name" value="CRIB_dom_sf"/>
</dbReference>
<organism evidence="5 6">
    <name type="scientific">Vanilla planifolia</name>
    <name type="common">Vanilla</name>
    <dbReference type="NCBI Taxonomy" id="51239"/>
    <lineage>
        <taxon>Eukaryota</taxon>
        <taxon>Viridiplantae</taxon>
        <taxon>Streptophyta</taxon>
        <taxon>Embryophyta</taxon>
        <taxon>Tracheophyta</taxon>
        <taxon>Spermatophyta</taxon>
        <taxon>Magnoliopsida</taxon>
        <taxon>Liliopsida</taxon>
        <taxon>Asparagales</taxon>
        <taxon>Orchidaceae</taxon>
        <taxon>Vanilloideae</taxon>
        <taxon>Vanilleae</taxon>
        <taxon>Vanilla</taxon>
    </lineage>
</organism>
<evidence type="ECO:0000256" key="2">
    <source>
        <dbReference type="SAM" id="MobiDB-lite"/>
    </source>
</evidence>
<evidence type="ECO:0000259" key="4">
    <source>
        <dbReference type="PROSITE" id="PS50238"/>
    </source>
</evidence>
<name>A0A835V6L8_VANPL</name>
<feature type="region of interest" description="Disordered" evidence="2">
    <location>
        <begin position="388"/>
        <end position="408"/>
    </location>
</feature>
<evidence type="ECO:0000313" key="5">
    <source>
        <dbReference type="EMBL" id="KAG0485665.1"/>
    </source>
</evidence>
<dbReference type="OrthoDB" id="1933309at2759"/>
<dbReference type="CDD" id="cd00159">
    <property type="entry name" value="RhoGAP"/>
    <property type="match status" value="1"/>
</dbReference>
<dbReference type="Gene3D" id="1.10.555.10">
    <property type="entry name" value="Rho GTPase activation protein"/>
    <property type="match status" value="1"/>
</dbReference>
<dbReference type="Proteomes" id="UP000636800">
    <property type="component" value="Unassembled WGS sequence"/>
</dbReference>
<dbReference type="PROSITE" id="PS50108">
    <property type="entry name" value="CRIB"/>
    <property type="match status" value="1"/>
</dbReference>
<dbReference type="GO" id="GO:0007165">
    <property type="term" value="P:signal transduction"/>
    <property type="evidence" value="ECO:0007669"/>
    <property type="project" value="InterPro"/>
</dbReference>
<feature type="domain" description="Rho-GAP" evidence="4">
    <location>
        <begin position="146"/>
        <end position="327"/>
    </location>
</feature>
<feature type="region of interest" description="Disordered" evidence="2">
    <location>
        <begin position="1"/>
        <end position="25"/>
    </location>
</feature>
<dbReference type="InterPro" id="IPR000095">
    <property type="entry name" value="CRIB_dom"/>
</dbReference>
<dbReference type="Pfam" id="PF00786">
    <property type="entry name" value="PBD"/>
    <property type="match status" value="1"/>
</dbReference>
<dbReference type="PANTHER" id="PTHR23177">
    <property type="entry name" value="MKIAA1688 PROTEIN"/>
    <property type="match status" value="1"/>
</dbReference>
<dbReference type="AlphaFoldDB" id="A0A835V6L8"/>
<dbReference type="SMART" id="SM00324">
    <property type="entry name" value="RhoGAP"/>
    <property type="match status" value="1"/>
</dbReference>
<feature type="domain" description="CRIB" evidence="3">
    <location>
        <begin position="101"/>
        <end position="114"/>
    </location>
</feature>
<dbReference type="SMART" id="SM00285">
    <property type="entry name" value="PBD"/>
    <property type="match status" value="1"/>
</dbReference>
<evidence type="ECO:0000313" key="6">
    <source>
        <dbReference type="Proteomes" id="UP000636800"/>
    </source>
</evidence>
<dbReference type="InterPro" id="IPR044785">
    <property type="entry name" value="RopGAP1-5"/>
</dbReference>
<dbReference type="PANTHER" id="PTHR23177:SF64">
    <property type="entry name" value="RHO GTPASE-ACTIVATING PROTEIN 1"/>
    <property type="match status" value="1"/>
</dbReference>
<dbReference type="FunFam" id="1.10.555.10:FF:000046">
    <property type="entry name" value="Rho GTPase-activating protein 5"/>
    <property type="match status" value="1"/>
</dbReference>
<gene>
    <name evidence="5" type="ORF">HPP92_009744</name>
</gene>
<reference evidence="5 6" key="1">
    <citation type="journal article" date="2020" name="Nat. Food">
        <title>A phased Vanilla planifolia genome enables genetic improvement of flavour and production.</title>
        <authorList>
            <person name="Hasing T."/>
            <person name="Tang H."/>
            <person name="Brym M."/>
            <person name="Khazi F."/>
            <person name="Huang T."/>
            <person name="Chambers A.H."/>
        </authorList>
    </citation>
    <scope>NUCLEOTIDE SEQUENCE [LARGE SCALE GENOMIC DNA]</scope>
    <source>
        <tissue evidence="5">Leaf</tissue>
    </source>
</reference>
<keyword evidence="6" id="KW-1185">Reference proteome</keyword>
<feature type="region of interest" description="Disordered" evidence="2">
    <location>
        <begin position="434"/>
        <end position="457"/>
    </location>
</feature>
<keyword evidence="1" id="KW-0343">GTPase activation</keyword>
<dbReference type="PROSITE" id="PS50238">
    <property type="entry name" value="RHOGAP"/>
    <property type="match status" value="1"/>
</dbReference>
<accession>A0A835V6L8</accession>
<evidence type="ECO:0000256" key="1">
    <source>
        <dbReference type="ARBA" id="ARBA00022468"/>
    </source>
</evidence>
<dbReference type="GO" id="GO:0005096">
    <property type="term" value="F:GTPase activator activity"/>
    <property type="evidence" value="ECO:0007669"/>
    <property type="project" value="UniProtKB-KW"/>
</dbReference>
<comment type="caution">
    <text evidence="5">The sequence shown here is derived from an EMBL/GenBank/DDBJ whole genome shotgun (WGS) entry which is preliminary data.</text>
</comment>
<dbReference type="SUPFAM" id="SSF48350">
    <property type="entry name" value="GTPase activation domain, GAP"/>
    <property type="match status" value="1"/>
</dbReference>
<dbReference type="InterPro" id="IPR008936">
    <property type="entry name" value="Rho_GTPase_activation_prot"/>
</dbReference>
<dbReference type="InterPro" id="IPR000198">
    <property type="entry name" value="RhoGAP_dom"/>
</dbReference>
<sequence length="484" mass="53644">MTVVLGSPPPLPSSPSSPLSCSPNDGSQTLLSTTACCVVVGRKGEIGGRRVEGEEVVKDEDEVEREKEEAEQLSLLAFILTVLRKVGCSTEGKEEAGRMEIGWPTDVRHVAHVTFDRFHGFLGLPVEFEPEVPRRAPSASAKVFGVSTDSMQCSYDCRGNSVPSILLLMQRSLYEQGGLRAEGIFRINADNSQEEYVRNQLNTGVVPDGIDVHCLAGLIKAWFRELPSGVLDPLSPEQVIQCQSEEDCAQLSRNLPPTEASLLNWAINLMADVVQEEDANKMNARNVAMVFAPNMTQMADPLTALMYAVQVMNFLKMLILRTLKERQESSMVDSQALLPDRHDENGDNAPTLMLETKHEGTTDKAFLSEVPILDDQSSHIEENYTSLLASDDSQSHHESTQASEELTTEQCIPEAVAKEIEIVEVLAKMHLSSRRTKKGYERKKTGRKLNRQLTTRSSKCAEKPKGACIVRHINSKPERVEAWR</sequence>
<protein>
    <submittedName>
        <fullName evidence="5">Uncharacterized protein</fullName>
    </submittedName>
</protein>
<evidence type="ECO:0000259" key="3">
    <source>
        <dbReference type="PROSITE" id="PS50108"/>
    </source>
</evidence>
<dbReference type="EMBL" id="JADCNL010000004">
    <property type="protein sequence ID" value="KAG0485665.1"/>
    <property type="molecule type" value="Genomic_DNA"/>
</dbReference>
<proteinExistence type="predicted"/>